<dbReference type="AlphaFoldDB" id="A0A0W0VTR5"/>
<protein>
    <submittedName>
        <fullName evidence="1">Uncharacterized protein</fullName>
    </submittedName>
</protein>
<comment type="caution">
    <text evidence="1">The sequence shown here is derived from an EMBL/GenBank/DDBJ whole genome shotgun (WGS) entry which is preliminary data.</text>
</comment>
<organism evidence="1 2">
    <name type="scientific">Legionella lansingensis</name>
    <dbReference type="NCBI Taxonomy" id="45067"/>
    <lineage>
        <taxon>Bacteria</taxon>
        <taxon>Pseudomonadati</taxon>
        <taxon>Pseudomonadota</taxon>
        <taxon>Gammaproteobacteria</taxon>
        <taxon>Legionellales</taxon>
        <taxon>Legionellaceae</taxon>
        <taxon>Legionella</taxon>
    </lineage>
</organism>
<evidence type="ECO:0000313" key="2">
    <source>
        <dbReference type="Proteomes" id="UP000054869"/>
    </source>
</evidence>
<accession>A0A0W0VTR5</accession>
<name>A0A0W0VTR5_9GAMM</name>
<reference evidence="1 2" key="1">
    <citation type="submission" date="2015-11" db="EMBL/GenBank/DDBJ databases">
        <title>Genomic analysis of 38 Legionella species identifies large and diverse effector repertoires.</title>
        <authorList>
            <person name="Burstein D."/>
            <person name="Amaro F."/>
            <person name="Zusman T."/>
            <person name="Lifshitz Z."/>
            <person name="Cohen O."/>
            <person name="Gilbert J.A."/>
            <person name="Pupko T."/>
            <person name="Shuman H.A."/>
            <person name="Segal G."/>
        </authorList>
    </citation>
    <scope>NUCLEOTIDE SEQUENCE [LARGE SCALE GENOMIC DNA]</scope>
    <source>
        <strain evidence="1 2">ATCC 49751</strain>
    </source>
</reference>
<evidence type="ECO:0000313" key="1">
    <source>
        <dbReference type="EMBL" id="KTD23584.1"/>
    </source>
</evidence>
<sequence>MDEEILSRIEDVYPTMSSPHRRSKSHVIPEWIPAYAGMTQFNEQFCNCHLKQQFLNFLPLPQEQGAFRAILVFVLPS</sequence>
<proteinExistence type="predicted"/>
<keyword evidence="2" id="KW-1185">Reference proteome</keyword>
<dbReference type="EMBL" id="LNYI01000012">
    <property type="protein sequence ID" value="KTD23584.1"/>
    <property type="molecule type" value="Genomic_DNA"/>
</dbReference>
<gene>
    <name evidence="1" type="ORF">Llan_0719</name>
</gene>
<dbReference type="Proteomes" id="UP000054869">
    <property type="component" value="Unassembled WGS sequence"/>
</dbReference>
<dbReference type="STRING" id="45067.Llan_0719"/>